<protein>
    <submittedName>
        <fullName evidence="2">Uncharacterized protein</fullName>
    </submittedName>
</protein>
<comment type="caution">
    <text evidence="2">The sequence shown here is derived from an EMBL/GenBank/DDBJ whole genome shotgun (WGS) entry which is preliminary data.</text>
</comment>
<dbReference type="Proteomes" id="UP000469559">
    <property type="component" value="Unassembled WGS sequence"/>
</dbReference>
<feature type="compositionally biased region" description="Basic and acidic residues" evidence="1">
    <location>
        <begin position="123"/>
        <end position="144"/>
    </location>
</feature>
<feature type="non-terminal residue" evidence="2">
    <location>
        <position position="1"/>
    </location>
</feature>
<keyword evidence="3" id="KW-1185">Reference proteome</keyword>
<dbReference type="EMBL" id="QGMF01002359">
    <property type="protein sequence ID" value="TVY12480.1"/>
    <property type="molecule type" value="Genomic_DNA"/>
</dbReference>
<evidence type="ECO:0000256" key="1">
    <source>
        <dbReference type="SAM" id="MobiDB-lite"/>
    </source>
</evidence>
<evidence type="ECO:0000313" key="2">
    <source>
        <dbReference type="EMBL" id="TVY12480.1"/>
    </source>
</evidence>
<dbReference type="OrthoDB" id="3555737at2759"/>
<feature type="region of interest" description="Disordered" evidence="1">
    <location>
        <begin position="181"/>
        <end position="201"/>
    </location>
</feature>
<gene>
    <name evidence="2" type="ORF">LARI1_G009638</name>
</gene>
<name>A0A8T9AXP4_9HELO</name>
<proteinExistence type="predicted"/>
<organism evidence="2 3">
    <name type="scientific">Lachnellula arida</name>
    <dbReference type="NCBI Taxonomy" id="1316785"/>
    <lineage>
        <taxon>Eukaryota</taxon>
        <taxon>Fungi</taxon>
        <taxon>Dikarya</taxon>
        <taxon>Ascomycota</taxon>
        <taxon>Pezizomycotina</taxon>
        <taxon>Leotiomycetes</taxon>
        <taxon>Helotiales</taxon>
        <taxon>Lachnaceae</taxon>
        <taxon>Lachnellula</taxon>
    </lineage>
</organism>
<reference evidence="2 3" key="1">
    <citation type="submission" date="2018-05" db="EMBL/GenBank/DDBJ databases">
        <title>Whole genome sequencing for identification of molecular markers to develop diagnostic detection tools for the regulated plant pathogen Lachnellula willkommii.</title>
        <authorList>
            <person name="Giroux E."/>
            <person name="Bilodeau G."/>
        </authorList>
    </citation>
    <scope>NUCLEOTIDE SEQUENCE [LARGE SCALE GENOMIC DNA]</scope>
    <source>
        <strain evidence="2 3">CBS 203.66</strain>
    </source>
</reference>
<dbReference type="AlphaFoldDB" id="A0A8T9AXP4"/>
<feature type="region of interest" description="Disordered" evidence="1">
    <location>
        <begin position="117"/>
        <end position="167"/>
    </location>
</feature>
<evidence type="ECO:0000313" key="3">
    <source>
        <dbReference type="Proteomes" id="UP000469559"/>
    </source>
</evidence>
<accession>A0A8T9AXP4</accession>
<sequence>KRKEQIELSLRIDRVGNEMAPCTRYEKSDRRCVALPEDGKNSDRCAECARNGKSCDVRARNRMPSLSDWASIDRQRQRIRDERDEAMAKILRLSRQEKVLEEREKKMIRAGLNSLDELDALEESERKEKEEEESKEKEQAEQEARQATFFDGAGSSEGPLGSDFFLDPADPALAAALSAYDPNDPYWQGAGPGTPQTSQGS</sequence>